<dbReference type="GO" id="GO:0005737">
    <property type="term" value="C:cytoplasm"/>
    <property type="evidence" value="ECO:0007669"/>
    <property type="project" value="TreeGrafter"/>
</dbReference>
<dbReference type="PRINTS" id="PR00081">
    <property type="entry name" value="GDHRDH"/>
</dbReference>
<feature type="non-terminal residue" evidence="3">
    <location>
        <position position="1"/>
    </location>
</feature>
<dbReference type="SUPFAM" id="SSF51735">
    <property type="entry name" value="NAD(P)-binding Rossmann-fold domains"/>
    <property type="match status" value="1"/>
</dbReference>
<dbReference type="EMBL" id="MU032352">
    <property type="protein sequence ID" value="KAF3761014.1"/>
    <property type="molecule type" value="Genomic_DNA"/>
</dbReference>
<dbReference type="GO" id="GO:0016491">
    <property type="term" value="F:oxidoreductase activity"/>
    <property type="evidence" value="ECO:0007669"/>
    <property type="project" value="TreeGrafter"/>
</dbReference>
<dbReference type="Pfam" id="PF00106">
    <property type="entry name" value="adh_short"/>
    <property type="match status" value="1"/>
</dbReference>
<dbReference type="RefSeq" id="XP_040771993.1">
    <property type="nucleotide sequence ID" value="XM_040917868.1"/>
</dbReference>
<dbReference type="InterPro" id="IPR002347">
    <property type="entry name" value="SDR_fam"/>
</dbReference>
<dbReference type="AlphaFoldDB" id="A0A9P5CJ30"/>
<dbReference type="OrthoDB" id="1933717at2759"/>
<proteinExistence type="inferred from homology"/>
<protein>
    <submittedName>
        <fullName evidence="3">Short-chain dehydrogenase</fullName>
    </submittedName>
</protein>
<dbReference type="Proteomes" id="UP000803844">
    <property type="component" value="Unassembled WGS sequence"/>
</dbReference>
<gene>
    <name evidence="3" type="ORF">M406DRAFT_267273</name>
</gene>
<dbReference type="InterPro" id="IPR036291">
    <property type="entry name" value="NAD(P)-bd_dom_sf"/>
</dbReference>
<dbReference type="Gene3D" id="3.40.50.720">
    <property type="entry name" value="NAD(P)-binding Rossmann-like Domain"/>
    <property type="match status" value="1"/>
</dbReference>
<dbReference type="PANTHER" id="PTHR43544:SF32">
    <property type="entry name" value="CHAIN DEHYDROGENASE, PUTATIVE (AFU_ORTHOLOGUE AFUA_5G01530)-RELATED"/>
    <property type="match status" value="1"/>
</dbReference>
<organism evidence="3 4">
    <name type="scientific">Cryphonectria parasitica (strain ATCC 38755 / EP155)</name>
    <dbReference type="NCBI Taxonomy" id="660469"/>
    <lineage>
        <taxon>Eukaryota</taxon>
        <taxon>Fungi</taxon>
        <taxon>Dikarya</taxon>
        <taxon>Ascomycota</taxon>
        <taxon>Pezizomycotina</taxon>
        <taxon>Sordariomycetes</taxon>
        <taxon>Sordariomycetidae</taxon>
        <taxon>Diaporthales</taxon>
        <taxon>Cryphonectriaceae</taxon>
        <taxon>Cryphonectria-Endothia species complex</taxon>
        <taxon>Cryphonectria</taxon>
    </lineage>
</organism>
<sequence>KHLLICISANSGIGFELAAQLLADPSNIVLLCSRSVEKGEAAVKDLESRSLPGSVELLQLDVSEEESINLAVKEVERRHGRLDALVNNAGIPSPRGVTLLQALQTAFQVNASGPAAMVEAFAPLLKKSTGTPRIVNVTSGAGSITLRLDATTPTYSQKTVPYRASKSALNMITACQSVEYGPLGWKVFLYCPGFTQSNLSSLNKAENGAKPTSEGARPIVAILRGDRDAEHGGYLKDKGQWPW</sequence>
<keyword evidence="4" id="KW-1185">Reference proteome</keyword>
<evidence type="ECO:0000313" key="4">
    <source>
        <dbReference type="Proteomes" id="UP000803844"/>
    </source>
</evidence>
<dbReference type="GeneID" id="63834997"/>
<accession>A0A9P5CJ30</accession>
<dbReference type="PANTHER" id="PTHR43544">
    <property type="entry name" value="SHORT-CHAIN DEHYDROGENASE/REDUCTASE"/>
    <property type="match status" value="1"/>
</dbReference>
<reference evidence="3" key="1">
    <citation type="journal article" date="2020" name="Phytopathology">
        <title>Genome sequence of the chestnut blight fungus Cryphonectria parasitica EP155: A fundamental resource for an archetypical invasive plant pathogen.</title>
        <authorList>
            <person name="Crouch J.A."/>
            <person name="Dawe A."/>
            <person name="Aerts A."/>
            <person name="Barry K."/>
            <person name="Churchill A.C.L."/>
            <person name="Grimwood J."/>
            <person name="Hillman B."/>
            <person name="Milgroom M.G."/>
            <person name="Pangilinan J."/>
            <person name="Smith M."/>
            <person name="Salamov A."/>
            <person name="Schmutz J."/>
            <person name="Yadav J."/>
            <person name="Grigoriev I.V."/>
            <person name="Nuss D."/>
        </authorList>
    </citation>
    <scope>NUCLEOTIDE SEQUENCE</scope>
    <source>
        <strain evidence="3">EP155</strain>
    </source>
</reference>
<evidence type="ECO:0000256" key="2">
    <source>
        <dbReference type="RuleBase" id="RU000363"/>
    </source>
</evidence>
<name>A0A9P5CJ30_CRYP1</name>
<comment type="caution">
    <text evidence="3">The sequence shown here is derived from an EMBL/GenBank/DDBJ whole genome shotgun (WGS) entry which is preliminary data.</text>
</comment>
<comment type="similarity">
    <text evidence="1 2">Belongs to the short-chain dehydrogenases/reductases (SDR) family.</text>
</comment>
<dbReference type="GO" id="GO:0019748">
    <property type="term" value="P:secondary metabolic process"/>
    <property type="evidence" value="ECO:0007669"/>
    <property type="project" value="TreeGrafter"/>
</dbReference>
<evidence type="ECO:0000313" key="3">
    <source>
        <dbReference type="EMBL" id="KAF3761014.1"/>
    </source>
</evidence>
<dbReference type="InterPro" id="IPR051468">
    <property type="entry name" value="Fungal_SecMetab_SDRs"/>
</dbReference>
<evidence type="ECO:0000256" key="1">
    <source>
        <dbReference type="ARBA" id="ARBA00006484"/>
    </source>
</evidence>
<dbReference type="PRINTS" id="PR00080">
    <property type="entry name" value="SDRFAMILY"/>
</dbReference>